<comment type="caution">
    <text evidence="1">The sequence shown here is derived from an EMBL/GenBank/DDBJ whole genome shotgun (WGS) entry which is preliminary data.</text>
</comment>
<dbReference type="Proteomes" id="UP001162131">
    <property type="component" value="Unassembled WGS sequence"/>
</dbReference>
<accession>A0AAU9IPN2</accession>
<keyword evidence="2" id="KW-1185">Reference proteome</keyword>
<gene>
    <name evidence="1" type="ORF">BSTOLATCC_MIC3715</name>
</gene>
<organism evidence="1 2">
    <name type="scientific">Blepharisma stoltei</name>
    <dbReference type="NCBI Taxonomy" id="1481888"/>
    <lineage>
        <taxon>Eukaryota</taxon>
        <taxon>Sar</taxon>
        <taxon>Alveolata</taxon>
        <taxon>Ciliophora</taxon>
        <taxon>Postciliodesmatophora</taxon>
        <taxon>Heterotrichea</taxon>
        <taxon>Heterotrichida</taxon>
        <taxon>Blepharismidae</taxon>
        <taxon>Blepharisma</taxon>
    </lineage>
</organism>
<proteinExistence type="predicted"/>
<dbReference type="EMBL" id="CAJZBQ010000004">
    <property type="protein sequence ID" value="CAG9311425.1"/>
    <property type="molecule type" value="Genomic_DNA"/>
</dbReference>
<name>A0AAU9IPN2_9CILI</name>
<sequence length="163" mass="18845">MCVQLLSVFLFDAKNELESIAFIEFCILHKAVGKFIVINFVRNFALHCIFNMEKILDFLLVKKLGKKLLLLVESLQKRLKPIDYNNATYRAFGNTSTLEILKIFCDTNHSIPEVFNIFVIHCDHNQKLNFCLTFFAIVIKQIFKNALPKASFGRNPCKSLGYF</sequence>
<reference evidence="1" key="1">
    <citation type="submission" date="2021-09" db="EMBL/GenBank/DDBJ databases">
        <authorList>
            <consortium name="AG Swart"/>
            <person name="Singh M."/>
            <person name="Singh A."/>
            <person name="Seah K."/>
            <person name="Emmerich C."/>
        </authorList>
    </citation>
    <scope>NUCLEOTIDE SEQUENCE</scope>
    <source>
        <strain evidence="1">ATCC30299</strain>
    </source>
</reference>
<evidence type="ECO:0000313" key="2">
    <source>
        <dbReference type="Proteomes" id="UP001162131"/>
    </source>
</evidence>
<dbReference type="AlphaFoldDB" id="A0AAU9IPN2"/>
<evidence type="ECO:0000313" key="1">
    <source>
        <dbReference type="EMBL" id="CAG9311425.1"/>
    </source>
</evidence>
<protein>
    <submittedName>
        <fullName evidence="1">Uncharacterized protein</fullName>
    </submittedName>
</protein>